<dbReference type="RefSeq" id="WP_420906544.1">
    <property type="nucleotide sequence ID" value="NZ_BAAFGK010000005.1"/>
</dbReference>
<dbReference type="GO" id="GO:0004823">
    <property type="term" value="F:leucine-tRNA ligase activity"/>
    <property type="evidence" value="ECO:0007669"/>
    <property type="project" value="UniProtKB-EC"/>
</dbReference>
<dbReference type="InterPro" id="IPR002302">
    <property type="entry name" value="Leu-tRNA-ligase"/>
</dbReference>
<evidence type="ECO:0000256" key="4">
    <source>
        <dbReference type="ARBA" id="ARBA00022741"/>
    </source>
</evidence>
<dbReference type="EC" id="6.1.1.4" evidence="9"/>
<evidence type="ECO:0000259" key="11">
    <source>
        <dbReference type="Pfam" id="PF00133"/>
    </source>
</evidence>
<comment type="subcellular location">
    <subcellularLocation>
        <location evidence="9">Cytoplasm</location>
    </subcellularLocation>
</comment>
<feature type="domain" description="Aminoacyl-tRNA synthetase class Ia" evidence="11">
    <location>
        <begin position="612"/>
        <end position="653"/>
    </location>
</feature>
<dbReference type="InterPro" id="IPR009080">
    <property type="entry name" value="tRNAsynth_Ia_anticodon-bd"/>
</dbReference>
<dbReference type="PROSITE" id="PS00178">
    <property type="entry name" value="AA_TRNA_LIGASE_I"/>
    <property type="match status" value="1"/>
</dbReference>
<protein>
    <recommendedName>
        <fullName evidence="9">Leucine--tRNA ligase</fullName>
        <ecNumber evidence="9">6.1.1.4</ecNumber>
    </recommendedName>
    <alternativeName>
        <fullName evidence="9">Leucyl-tRNA synthetase</fullName>
        <shortName evidence="9">LeuRS</shortName>
    </alternativeName>
</protein>
<comment type="catalytic activity">
    <reaction evidence="8 9">
        <text>tRNA(Leu) + L-leucine + ATP = L-leucyl-tRNA(Leu) + AMP + diphosphate</text>
        <dbReference type="Rhea" id="RHEA:11688"/>
        <dbReference type="Rhea" id="RHEA-COMP:9613"/>
        <dbReference type="Rhea" id="RHEA-COMP:9622"/>
        <dbReference type="ChEBI" id="CHEBI:30616"/>
        <dbReference type="ChEBI" id="CHEBI:33019"/>
        <dbReference type="ChEBI" id="CHEBI:57427"/>
        <dbReference type="ChEBI" id="CHEBI:78442"/>
        <dbReference type="ChEBI" id="CHEBI:78494"/>
        <dbReference type="ChEBI" id="CHEBI:456215"/>
        <dbReference type="EC" id="6.1.1.4"/>
    </reaction>
</comment>
<evidence type="ECO:0000256" key="7">
    <source>
        <dbReference type="ARBA" id="ARBA00023146"/>
    </source>
</evidence>
<keyword evidence="3 9" id="KW-0436">Ligase</keyword>
<name>A0ABQ0CD66_9PROT</name>
<dbReference type="InterPro" id="IPR025709">
    <property type="entry name" value="Leu_tRNA-synth_edit"/>
</dbReference>
<evidence type="ECO:0000259" key="13">
    <source>
        <dbReference type="Pfam" id="PF09334"/>
    </source>
</evidence>
<keyword evidence="5 9" id="KW-0067">ATP-binding</keyword>
<keyword evidence="2 9" id="KW-0963">Cytoplasm</keyword>
<dbReference type="PANTHER" id="PTHR43740:SF2">
    <property type="entry name" value="LEUCINE--TRNA LIGASE, MITOCHONDRIAL"/>
    <property type="match status" value="1"/>
</dbReference>
<evidence type="ECO:0000256" key="2">
    <source>
        <dbReference type="ARBA" id="ARBA00022490"/>
    </source>
</evidence>
<evidence type="ECO:0000256" key="9">
    <source>
        <dbReference type="HAMAP-Rule" id="MF_00049"/>
    </source>
</evidence>
<evidence type="ECO:0000313" key="16">
    <source>
        <dbReference type="Proteomes" id="UP001628193"/>
    </source>
</evidence>
<dbReference type="CDD" id="cd07958">
    <property type="entry name" value="Anticodon_Ia_Leu_BEm"/>
    <property type="match status" value="1"/>
</dbReference>
<dbReference type="CDD" id="cd00812">
    <property type="entry name" value="LeuRS_core"/>
    <property type="match status" value="1"/>
</dbReference>
<keyword evidence="6 9" id="KW-0648">Protein biosynthesis</keyword>
<dbReference type="SUPFAM" id="SSF50677">
    <property type="entry name" value="ValRS/IleRS/LeuRS editing domain"/>
    <property type="match status" value="1"/>
</dbReference>
<dbReference type="NCBIfam" id="TIGR00396">
    <property type="entry name" value="leuS_bact"/>
    <property type="match status" value="1"/>
</dbReference>
<dbReference type="InterPro" id="IPR015413">
    <property type="entry name" value="Methionyl/Leucyl_tRNA_Synth"/>
</dbReference>
<dbReference type="PANTHER" id="PTHR43740">
    <property type="entry name" value="LEUCYL-TRNA SYNTHETASE"/>
    <property type="match status" value="1"/>
</dbReference>
<evidence type="ECO:0000256" key="6">
    <source>
        <dbReference type="ARBA" id="ARBA00022917"/>
    </source>
</evidence>
<evidence type="ECO:0000256" key="10">
    <source>
        <dbReference type="RuleBase" id="RU363035"/>
    </source>
</evidence>
<sequence length="863" mass="97150">MKKYNPQAVEAKWQRIWEDERSFRADERAEREKYYLLVMFPYPSGRIHMGHVRNYAIGDAMARHKRLSGCEVLQPMGWDAFGMPAENAAIAQKRHPKAWTHDNIATMRNELKSMGLAYDWSREFATCDPDYAHWEQVLFLKLYEKGLIDRKLSFVNWDPVDQTVLANEQVIDGKGWRSGAVVQRKELSQWFLRITRYADELLEGIATLPGWPETVRTMQTNWIGKSHGVEFAFAIDGEEGTLPVYTTRPDTIMGVTFCSIAPEHPLAARVAERNPQAAAFIAECQQTGTSEEALERLEKKGFFTGLHAIHPLTGEKVPIFIANFVLMSYGTGAVMAVPAHDQRDFEFARAHDVPIRVVIQPVGAPLDPDTMTEAWTGPGWLVNSGEFTDLENEVAKKTVAERFEALGIGRATVQYRLRDWGISRQRYWGNPIPFIHCPSCGVVPVPVADLPVPLPEDILDLLGQPGNPLERHPTWKQVSCPTCGQAARRETDTMDTFMESSWYFLRYCSPDLKTAPLDTARVNHWMPVDQYVGGVEHAVLHLLYARFFHKALRDVGEVACDEPFTRLLTQGMVRKDTHRCPEHGWRYPRETLEREGRLLCAECEAPIVIGRNEKMSKSKHNVVDPNDLIQGYGADTARVFMLFAAPPEQDLEWNDSGVDGAWRFLNRIWRVVWQIVERAPGVPPARAMPEAPAARALRGKIHETIDKVTRDMGRHQFNTAIAAVMELINAGSLFLNQAGEGALSSEEAATLREMAETVVILMNPFAPHLTAELWEEALAMPGRLHAARWPMVDPEALVRETVTVVVQVNGKLRARIAMPADAPSAEQERLALADPNVQPHLADKTVVKMVTLPGKLINIVVKP</sequence>
<keyword evidence="16" id="KW-1185">Reference proteome</keyword>
<evidence type="ECO:0000256" key="3">
    <source>
        <dbReference type="ARBA" id="ARBA00022598"/>
    </source>
</evidence>
<evidence type="ECO:0000259" key="12">
    <source>
        <dbReference type="Pfam" id="PF08264"/>
    </source>
</evidence>
<dbReference type="Proteomes" id="UP001628193">
    <property type="component" value="Unassembled WGS sequence"/>
</dbReference>
<dbReference type="PRINTS" id="PR00985">
    <property type="entry name" value="TRNASYNTHLEU"/>
</dbReference>
<evidence type="ECO:0000256" key="1">
    <source>
        <dbReference type="ARBA" id="ARBA00005594"/>
    </source>
</evidence>
<dbReference type="HAMAP" id="MF_00049_B">
    <property type="entry name" value="Leu_tRNA_synth_B"/>
    <property type="match status" value="1"/>
</dbReference>
<dbReference type="Gene3D" id="3.90.740.10">
    <property type="entry name" value="Valyl/Leucyl/Isoleucyl-tRNA synthetase, editing domain"/>
    <property type="match status" value="1"/>
</dbReference>
<feature type="domain" description="Leucyl-tRNA synthetase editing" evidence="14">
    <location>
        <begin position="221"/>
        <end position="403"/>
    </location>
</feature>
<dbReference type="SUPFAM" id="SSF52374">
    <property type="entry name" value="Nucleotidylyl transferase"/>
    <property type="match status" value="1"/>
</dbReference>
<dbReference type="SUPFAM" id="SSF47323">
    <property type="entry name" value="Anticodon-binding domain of a subclass of class I aminoacyl-tRNA synthetases"/>
    <property type="match status" value="1"/>
</dbReference>
<dbReference type="InterPro" id="IPR014729">
    <property type="entry name" value="Rossmann-like_a/b/a_fold"/>
</dbReference>
<dbReference type="EMBL" id="BAAFGK010000005">
    <property type="protein sequence ID" value="GAB0058823.1"/>
    <property type="molecule type" value="Genomic_DNA"/>
</dbReference>
<keyword evidence="4 9" id="KW-0547">Nucleotide-binding</keyword>
<dbReference type="Gene3D" id="3.40.50.620">
    <property type="entry name" value="HUPs"/>
    <property type="match status" value="2"/>
</dbReference>
<dbReference type="InterPro" id="IPR009008">
    <property type="entry name" value="Val/Leu/Ile-tRNA-synth_edit"/>
</dbReference>
<feature type="domain" description="Methionyl/Leucyl tRNA synthetase" evidence="13">
    <location>
        <begin position="39"/>
        <end position="170"/>
    </location>
</feature>
<feature type="binding site" evidence="9">
    <location>
        <position position="617"/>
    </location>
    <ligand>
        <name>ATP</name>
        <dbReference type="ChEBI" id="CHEBI:30616"/>
    </ligand>
</feature>
<evidence type="ECO:0000259" key="14">
    <source>
        <dbReference type="Pfam" id="PF13603"/>
    </source>
</evidence>
<proteinExistence type="inferred from homology"/>
<evidence type="ECO:0000256" key="8">
    <source>
        <dbReference type="ARBA" id="ARBA00047469"/>
    </source>
</evidence>
<dbReference type="Pfam" id="PF09334">
    <property type="entry name" value="tRNA-synt_1g"/>
    <property type="match status" value="1"/>
</dbReference>
<reference evidence="15 16" key="1">
    <citation type="submission" date="2024-09" db="EMBL/GenBank/DDBJ databases">
        <title>Draft genome sequence of Candidatus Magnetaquicoccaceae bacterium FCR-1.</title>
        <authorList>
            <person name="Shimoshige H."/>
            <person name="Shimamura S."/>
            <person name="Taoka A."/>
            <person name="Kobayashi H."/>
            <person name="Maekawa T."/>
        </authorList>
    </citation>
    <scope>NUCLEOTIDE SEQUENCE [LARGE SCALE GENOMIC DNA]</scope>
    <source>
        <strain evidence="15 16">FCR-1</strain>
    </source>
</reference>
<keyword evidence="7 9" id="KW-0030">Aminoacyl-tRNA synthetase</keyword>
<comment type="similarity">
    <text evidence="1 9 10">Belongs to the class-I aminoacyl-tRNA synthetase family.</text>
</comment>
<dbReference type="InterPro" id="IPR001412">
    <property type="entry name" value="aa-tRNA-synth_I_CS"/>
</dbReference>
<accession>A0ABQ0CD66</accession>
<dbReference type="Gene3D" id="1.10.730.10">
    <property type="entry name" value="Isoleucyl-tRNA Synthetase, Domain 1"/>
    <property type="match status" value="1"/>
</dbReference>
<dbReference type="Pfam" id="PF13603">
    <property type="entry name" value="tRNA-synt_1_2"/>
    <property type="match status" value="1"/>
</dbReference>
<feature type="short sequence motif" description="'HIGH' region" evidence="9">
    <location>
        <begin position="41"/>
        <end position="51"/>
    </location>
</feature>
<dbReference type="Pfam" id="PF00133">
    <property type="entry name" value="tRNA-synt_1"/>
    <property type="match status" value="1"/>
</dbReference>
<organism evidence="15 16">
    <name type="scientific">Candidatus Magnetaquiglobus chichijimensis</name>
    <dbReference type="NCBI Taxonomy" id="3141448"/>
    <lineage>
        <taxon>Bacteria</taxon>
        <taxon>Pseudomonadati</taxon>
        <taxon>Pseudomonadota</taxon>
        <taxon>Magnetococcia</taxon>
        <taxon>Magnetococcales</taxon>
        <taxon>Candidatus Magnetaquicoccaceae</taxon>
        <taxon>Candidatus Magnetaquiglobus</taxon>
    </lineage>
</organism>
<gene>
    <name evidence="9 15" type="primary">leuS</name>
    <name evidence="15" type="ORF">SIID45300_03180</name>
</gene>
<feature type="domain" description="Methionyl/Valyl/Leucyl/Isoleucyl-tRNA synthetase anticodon-binding" evidence="12">
    <location>
        <begin position="695"/>
        <end position="823"/>
    </location>
</feature>
<evidence type="ECO:0000256" key="5">
    <source>
        <dbReference type="ARBA" id="ARBA00022840"/>
    </source>
</evidence>
<comment type="caution">
    <text evidence="15">The sequence shown here is derived from an EMBL/GenBank/DDBJ whole genome shotgun (WGS) entry which is preliminary data.</text>
</comment>
<feature type="short sequence motif" description="'KMSKS' region" evidence="9">
    <location>
        <begin position="614"/>
        <end position="618"/>
    </location>
</feature>
<dbReference type="InterPro" id="IPR002300">
    <property type="entry name" value="aa-tRNA-synth_Ia"/>
</dbReference>
<dbReference type="InterPro" id="IPR013155">
    <property type="entry name" value="M/V/L/I-tRNA-synth_anticd-bd"/>
</dbReference>
<dbReference type="Pfam" id="PF08264">
    <property type="entry name" value="Anticodon_1"/>
    <property type="match status" value="1"/>
</dbReference>
<evidence type="ECO:0000313" key="15">
    <source>
        <dbReference type="EMBL" id="GAB0058823.1"/>
    </source>
</evidence>